<feature type="domain" description="PH" evidence="1">
    <location>
        <begin position="48"/>
        <end position="87"/>
    </location>
</feature>
<evidence type="ECO:0000259" key="1">
    <source>
        <dbReference type="PROSITE" id="PS50003"/>
    </source>
</evidence>
<gene>
    <name evidence="2" type="ORF">AKAME5_002431900</name>
</gene>
<evidence type="ECO:0000313" key="3">
    <source>
        <dbReference type="Proteomes" id="UP001279410"/>
    </source>
</evidence>
<dbReference type="Proteomes" id="UP001279410">
    <property type="component" value="Unassembled WGS sequence"/>
</dbReference>
<dbReference type="SUPFAM" id="SSF50729">
    <property type="entry name" value="PH domain-like"/>
    <property type="match status" value="1"/>
</dbReference>
<dbReference type="Gene3D" id="2.30.29.30">
    <property type="entry name" value="Pleckstrin-homology domain (PH domain)/Phosphotyrosine-binding domain (PTB)"/>
    <property type="match status" value="1"/>
</dbReference>
<protein>
    <submittedName>
        <fullName evidence="2">Pleckstrin homology domain-containing family A member 7-like isoform X1</fullName>
    </submittedName>
</protein>
<evidence type="ECO:0000313" key="2">
    <source>
        <dbReference type="EMBL" id="GLD72994.1"/>
    </source>
</evidence>
<accession>A0AAD3NKY8</accession>
<dbReference type="AlphaFoldDB" id="A0AAD3NKY8"/>
<proteinExistence type="predicted"/>
<reference evidence="2" key="1">
    <citation type="submission" date="2022-08" db="EMBL/GenBank/DDBJ databases">
        <title>Genome sequencing of akame (Lates japonicus).</title>
        <authorList>
            <person name="Hashiguchi Y."/>
            <person name="Takahashi H."/>
        </authorList>
    </citation>
    <scope>NUCLEOTIDE SEQUENCE</scope>
    <source>
        <strain evidence="2">Kochi</strain>
    </source>
</reference>
<dbReference type="InterPro" id="IPR001849">
    <property type="entry name" value="PH_domain"/>
</dbReference>
<dbReference type="Pfam" id="PF00169">
    <property type="entry name" value="PH"/>
    <property type="match status" value="1"/>
</dbReference>
<dbReference type="PROSITE" id="PS50003">
    <property type="entry name" value="PH_DOMAIN"/>
    <property type="match status" value="1"/>
</dbReference>
<dbReference type="PANTHER" id="PTHR12752">
    <property type="entry name" value="PHOSPHOINOSITOL 3-PHOSPHATE-BINDING PROTEIN"/>
    <property type="match status" value="1"/>
</dbReference>
<dbReference type="PANTHER" id="PTHR12752:SF4">
    <property type="entry name" value="PLECKSTRIN HOMOLOGY DOMAIN-CONTAINING FAMILY A MEMBER 7"/>
    <property type="match status" value="1"/>
</dbReference>
<comment type="caution">
    <text evidence="2">The sequence shown here is derived from an EMBL/GenBank/DDBJ whole genome shotgun (WGS) entry which is preliminary data.</text>
</comment>
<sequence>MMHRVGKNGGVNWGIALLPWAPKGSRSSGKVHSFGKREQAIKRNPNVPVVVRGWLYKQDSSGMRLWKRKWFVLADFCLFYYKDSREESVLCSIPLPSYVISPVGPEDYISRKYAFFKLATHWYAPHIYKREFQDWLARRSTLDADELLSADTQGDYEHLAEGYELGYTDVEPRPCTHQTI</sequence>
<dbReference type="InterPro" id="IPR011993">
    <property type="entry name" value="PH-like_dom_sf"/>
</dbReference>
<name>A0AAD3NKY8_LATJO</name>
<organism evidence="2 3">
    <name type="scientific">Lates japonicus</name>
    <name type="common">Japanese lates</name>
    <dbReference type="NCBI Taxonomy" id="270547"/>
    <lineage>
        <taxon>Eukaryota</taxon>
        <taxon>Metazoa</taxon>
        <taxon>Chordata</taxon>
        <taxon>Craniata</taxon>
        <taxon>Vertebrata</taxon>
        <taxon>Euteleostomi</taxon>
        <taxon>Actinopterygii</taxon>
        <taxon>Neopterygii</taxon>
        <taxon>Teleostei</taxon>
        <taxon>Neoteleostei</taxon>
        <taxon>Acanthomorphata</taxon>
        <taxon>Carangaria</taxon>
        <taxon>Carangaria incertae sedis</taxon>
        <taxon>Centropomidae</taxon>
        <taxon>Lates</taxon>
    </lineage>
</organism>
<dbReference type="EMBL" id="BRZM01001349">
    <property type="protein sequence ID" value="GLD72994.1"/>
    <property type="molecule type" value="Genomic_DNA"/>
</dbReference>
<keyword evidence="3" id="KW-1185">Reference proteome</keyword>